<keyword evidence="3 5" id="KW-1133">Transmembrane helix</keyword>
<organism evidence="7 8">
    <name type="scientific">Spodoptera exigua</name>
    <name type="common">Beet armyworm</name>
    <name type="synonym">Noctua fulgens</name>
    <dbReference type="NCBI Taxonomy" id="7107"/>
    <lineage>
        <taxon>Eukaryota</taxon>
        <taxon>Metazoa</taxon>
        <taxon>Ecdysozoa</taxon>
        <taxon>Arthropoda</taxon>
        <taxon>Hexapoda</taxon>
        <taxon>Insecta</taxon>
        <taxon>Pterygota</taxon>
        <taxon>Neoptera</taxon>
        <taxon>Endopterygota</taxon>
        <taxon>Lepidoptera</taxon>
        <taxon>Glossata</taxon>
        <taxon>Ditrysia</taxon>
        <taxon>Noctuoidea</taxon>
        <taxon>Noctuidae</taxon>
        <taxon>Amphipyrinae</taxon>
        <taxon>Spodoptera</taxon>
    </lineage>
</organism>
<dbReference type="GO" id="GO:0022857">
    <property type="term" value="F:transmembrane transporter activity"/>
    <property type="evidence" value="ECO:0007669"/>
    <property type="project" value="InterPro"/>
</dbReference>
<dbReference type="Gene3D" id="1.20.1250.20">
    <property type="entry name" value="MFS general substrate transporter like domains"/>
    <property type="match status" value="1"/>
</dbReference>
<feature type="transmembrane region" description="Helical" evidence="5">
    <location>
        <begin position="452"/>
        <end position="470"/>
    </location>
</feature>
<dbReference type="PROSITE" id="PS50850">
    <property type="entry name" value="MFS"/>
    <property type="match status" value="1"/>
</dbReference>
<proteinExistence type="predicted"/>
<feature type="transmembrane region" description="Helical" evidence="5">
    <location>
        <begin position="76"/>
        <end position="99"/>
    </location>
</feature>
<dbReference type="PANTHER" id="PTHR48021:SF68">
    <property type="entry name" value="MAJOR FACILITATOR SUPERFAMILY (MFS) PROFILE DOMAIN-CONTAINING PROTEIN"/>
    <property type="match status" value="1"/>
</dbReference>
<feature type="transmembrane region" description="Helical" evidence="5">
    <location>
        <begin position="383"/>
        <end position="409"/>
    </location>
</feature>
<evidence type="ECO:0000256" key="2">
    <source>
        <dbReference type="ARBA" id="ARBA00022692"/>
    </source>
</evidence>
<feature type="transmembrane region" description="Helical" evidence="5">
    <location>
        <begin position="192"/>
        <end position="209"/>
    </location>
</feature>
<accession>A0A922MN42</accession>
<gene>
    <name evidence="7" type="ORF">HF086_002088</name>
</gene>
<feature type="transmembrane region" description="Helical" evidence="5">
    <location>
        <begin position="421"/>
        <end position="440"/>
    </location>
</feature>
<feature type="transmembrane region" description="Helical" evidence="5">
    <location>
        <begin position="136"/>
        <end position="156"/>
    </location>
</feature>
<name>A0A922MN42_SPOEX</name>
<feature type="transmembrane region" description="Helical" evidence="5">
    <location>
        <begin position="32"/>
        <end position="56"/>
    </location>
</feature>
<evidence type="ECO:0000256" key="1">
    <source>
        <dbReference type="ARBA" id="ARBA00004141"/>
    </source>
</evidence>
<feature type="transmembrane region" description="Helical" evidence="5">
    <location>
        <begin position="285"/>
        <end position="308"/>
    </location>
</feature>
<feature type="transmembrane region" description="Helical" evidence="5">
    <location>
        <begin position="350"/>
        <end position="371"/>
    </location>
</feature>
<feature type="domain" description="Major facilitator superfamily (MFS) profile" evidence="6">
    <location>
        <begin position="34"/>
        <end position="474"/>
    </location>
</feature>
<comment type="subcellular location">
    <subcellularLocation>
        <location evidence="1">Membrane</location>
        <topology evidence="1">Multi-pass membrane protein</topology>
    </subcellularLocation>
</comment>
<feature type="transmembrane region" description="Helical" evidence="5">
    <location>
        <begin position="106"/>
        <end position="124"/>
    </location>
</feature>
<dbReference type="SUPFAM" id="SSF103473">
    <property type="entry name" value="MFS general substrate transporter"/>
    <property type="match status" value="1"/>
</dbReference>
<dbReference type="Pfam" id="PF00083">
    <property type="entry name" value="Sugar_tr"/>
    <property type="match status" value="1"/>
</dbReference>
<keyword evidence="2 5" id="KW-0812">Transmembrane</keyword>
<reference evidence="7" key="1">
    <citation type="journal article" date="2021" name="G3 (Bethesda)">
        <title>Genome and transcriptome analysis of the beet armyworm Spodoptera exigua reveals targets for pest control. .</title>
        <authorList>
            <person name="Simon S."/>
            <person name="Breeschoten T."/>
            <person name="Jansen H.J."/>
            <person name="Dirks R.P."/>
            <person name="Schranz M.E."/>
            <person name="Ros V.I.D."/>
        </authorList>
    </citation>
    <scope>NUCLEOTIDE SEQUENCE</scope>
    <source>
        <strain evidence="7">TB_SE_WUR_2020</strain>
    </source>
</reference>
<evidence type="ECO:0000256" key="4">
    <source>
        <dbReference type="ARBA" id="ARBA00023136"/>
    </source>
</evidence>
<evidence type="ECO:0000313" key="8">
    <source>
        <dbReference type="Proteomes" id="UP000814243"/>
    </source>
</evidence>
<feature type="transmembrane region" description="Helical" evidence="5">
    <location>
        <begin position="320"/>
        <end position="343"/>
    </location>
</feature>
<dbReference type="GO" id="GO:0016020">
    <property type="term" value="C:membrane"/>
    <property type="evidence" value="ECO:0007669"/>
    <property type="project" value="UniProtKB-SubCell"/>
</dbReference>
<evidence type="ECO:0000256" key="5">
    <source>
        <dbReference type="SAM" id="Phobius"/>
    </source>
</evidence>
<dbReference type="InterPro" id="IPR050549">
    <property type="entry name" value="MFS_Trehalose_Transporter"/>
</dbReference>
<evidence type="ECO:0000259" key="6">
    <source>
        <dbReference type="PROSITE" id="PS50850"/>
    </source>
</evidence>
<dbReference type="InterPro" id="IPR036259">
    <property type="entry name" value="MFS_trans_sf"/>
</dbReference>
<feature type="transmembrane region" description="Helical" evidence="5">
    <location>
        <begin position="163"/>
        <end position="180"/>
    </location>
</feature>
<dbReference type="PANTHER" id="PTHR48021">
    <property type="match status" value="1"/>
</dbReference>
<dbReference type="EMBL" id="JACEFF010000343">
    <property type="protein sequence ID" value="KAH9639399.1"/>
    <property type="molecule type" value="Genomic_DNA"/>
</dbReference>
<dbReference type="Proteomes" id="UP000814243">
    <property type="component" value="Unassembled WGS sequence"/>
</dbReference>
<dbReference type="AlphaFoldDB" id="A0A922MN42"/>
<evidence type="ECO:0000256" key="3">
    <source>
        <dbReference type="ARBA" id="ARBA00022989"/>
    </source>
</evidence>
<comment type="caution">
    <text evidence="7">The sequence shown here is derived from an EMBL/GenBank/DDBJ whole genome shotgun (WGS) entry which is preliminary data.</text>
</comment>
<evidence type="ECO:0000313" key="7">
    <source>
        <dbReference type="EMBL" id="KAH9639399.1"/>
    </source>
</evidence>
<sequence>MEKSSRGVVETADNEECPKHPKFLWKPFLRQFYVCTVCTSIYFVLGLCFGAPTVYIPQLRKEMQANATGSQLTDDMASWLSSILGYCSTPWVIILPILTHYIGRKIPFLIVTVTTLVSFIVYYCSTSPVHLLVSEILQGITLASNMTVLIVIIVEYSTPRYRGVFMMIESSIFFWGVWIANVTGTFSHWKNIAIIAFVCCTYAMTAIVMPESPSWLAMRGRFEECARAHHWLKGYDQESEDELENLIKSQKEYRRMCAARVNSTSWYKLRIVKETVTAKGFYQPLLLSMAVMSLYHFSGKLVCSMYAVDLISQITSSESAAYTGMLILDAVTILGMQVGCVLSKILNRRTLLLSSSALGITFLFIISLYLHLVSMKAIAENKIISIVLLTSFSVAITCGPMIMPSTIFGELIFLRYKSSSLLILTLFSELLMATVLKLSPHIFKALTLQGAFLFYGISASIFAFILYKYLPETKDKTLQEIENYFKDSHEMVEDSAKAFINEKPDNYDTQKC</sequence>
<keyword evidence="4 5" id="KW-0472">Membrane</keyword>
<dbReference type="InterPro" id="IPR005828">
    <property type="entry name" value="MFS_sugar_transport-like"/>
</dbReference>
<dbReference type="InterPro" id="IPR020846">
    <property type="entry name" value="MFS_dom"/>
</dbReference>
<protein>
    <recommendedName>
        <fullName evidence="6">Major facilitator superfamily (MFS) profile domain-containing protein</fullName>
    </recommendedName>
</protein>